<evidence type="ECO:0000313" key="3">
    <source>
        <dbReference type="EMBL" id="RVX66277.1"/>
    </source>
</evidence>
<reference evidence="3 4" key="1">
    <citation type="submission" date="2017-03" db="EMBL/GenBank/DDBJ databases">
        <title>Genomes of endolithic fungi from Antarctica.</title>
        <authorList>
            <person name="Coleine C."/>
            <person name="Masonjones S."/>
            <person name="Stajich J.E."/>
        </authorList>
    </citation>
    <scope>NUCLEOTIDE SEQUENCE [LARGE SCALE GENOMIC DNA]</scope>
    <source>
        <strain evidence="3 4">CCFEE 6314</strain>
    </source>
</reference>
<dbReference type="EMBL" id="NAJM01000065">
    <property type="protein sequence ID" value="RVX66277.1"/>
    <property type="molecule type" value="Genomic_DNA"/>
</dbReference>
<keyword evidence="2" id="KW-0812">Transmembrane</keyword>
<feature type="compositionally biased region" description="Polar residues" evidence="1">
    <location>
        <begin position="97"/>
        <end position="109"/>
    </location>
</feature>
<feature type="compositionally biased region" description="Low complexity" evidence="1">
    <location>
        <begin position="622"/>
        <end position="638"/>
    </location>
</feature>
<feature type="region of interest" description="Disordered" evidence="1">
    <location>
        <begin position="660"/>
        <end position="720"/>
    </location>
</feature>
<dbReference type="Proteomes" id="UP000288859">
    <property type="component" value="Unassembled WGS sequence"/>
</dbReference>
<feature type="region of interest" description="Disordered" evidence="1">
    <location>
        <begin position="212"/>
        <end position="376"/>
    </location>
</feature>
<feature type="compositionally biased region" description="Polar residues" evidence="1">
    <location>
        <begin position="212"/>
        <end position="222"/>
    </location>
</feature>
<evidence type="ECO:0000256" key="2">
    <source>
        <dbReference type="SAM" id="Phobius"/>
    </source>
</evidence>
<proteinExistence type="predicted"/>
<feature type="region of interest" description="Disordered" evidence="1">
    <location>
        <begin position="621"/>
        <end position="648"/>
    </location>
</feature>
<feature type="compositionally biased region" description="Polar residues" evidence="1">
    <location>
        <begin position="262"/>
        <end position="279"/>
    </location>
</feature>
<feature type="compositionally biased region" description="Polar residues" evidence="1">
    <location>
        <begin position="687"/>
        <end position="697"/>
    </location>
</feature>
<gene>
    <name evidence="3" type="ORF">B0A52_10204</name>
</gene>
<feature type="compositionally biased region" description="Polar residues" evidence="1">
    <location>
        <begin position="24"/>
        <end position="37"/>
    </location>
</feature>
<feature type="compositionally biased region" description="Polar residues" evidence="1">
    <location>
        <begin position="47"/>
        <end position="57"/>
    </location>
</feature>
<protein>
    <submittedName>
        <fullName evidence="3">Uncharacterized protein</fullName>
    </submittedName>
</protein>
<dbReference type="VEuPathDB" id="FungiDB:PV10_04124"/>
<sequence>MSSSPSSTKQTSPKRTSPKRTPLQERSQSHANEISQRLSKDSRNDQENSSIYNTTPFPTKASHILLPSSLRNRRPGASPAADAFGLNFPNDLVRGNANESSARAGSAQPTVRLKRSVKALRDLYESQEEASRPSTATSPPPRPSTAGSSRLRSISSSDSLAGPYAWESLRKISSDDLALLPSLPQGGRAVKRLSSRSSFTSIAEKIGATSSPNFRVIGTTSSPRPPAFQEITSPVLEPFDEVDDSSSAEGSSSSPIVVRLARSSSTDQFTITDSSSSPNVIRLGTSSPLPPRSRRPDFSSHSRSSSSSSRKRKRSDAAEIRPYPNRAGARNPLASSPPTSRYAMSEMIPPSSPPVPIGSVGIGESNRARGLPAEESSPVVRMLARSHSSSDATTSSLAETHAHLQDILSSSPPQIQYPIIRAPHISQQLGLAVPKRTSRSLSAESTMQKLSARLSAAPSEGAWDRSRSASQAYSLDMDDINDLLSSDDVAPPSNYHGNDTANRSVIRLVPSSDPYEHDPHEATDEVSALPYGLTYRSPPLRPARSNNLLRASSSTSLHRMNSMKSLTQSRKSSFLSLRPSSSGSVATEIVPSWAQRYYSGFYRDSFNYLYATNSQLNQGVVSPAKSSASPSRADAPRAQTGHSNRSFADVHRAMRDRIQAAFSPQRRPRVEARRSHTLPGVGPLVSNPATSDPNSTHRQSHPGGASPAQHQRSFSTPLDPRTHWAGIVEIHQTPLKHGRGSSYTIRQHVVNSNGLYEQASLSSSQSVIHYYGAGGLANTQRRWSSSPHLHHDHRLNTGSSVSMGFGYPFNTKSKWNAPSIVDAHSRFWSGIDLRTTQIALFTVGFLLPLTWFVGAFLIPLPQRPEGLGDLEKRAMTTAQHNEQLRQEYQAQLRHHRSGSSSLLHAQAQQIEQNEWEQMDVVAKLRLERHARGLEELKFQNARWWRNLNRWMCVVGVVVIVIVVVLAVLGTRGNF</sequence>
<evidence type="ECO:0000313" key="4">
    <source>
        <dbReference type="Proteomes" id="UP000288859"/>
    </source>
</evidence>
<organism evidence="3 4">
    <name type="scientific">Exophiala mesophila</name>
    <name type="common">Black yeast-like fungus</name>
    <dbReference type="NCBI Taxonomy" id="212818"/>
    <lineage>
        <taxon>Eukaryota</taxon>
        <taxon>Fungi</taxon>
        <taxon>Dikarya</taxon>
        <taxon>Ascomycota</taxon>
        <taxon>Pezizomycotina</taxon>
        <taxon>Eurotiomycetes</taxon>
        <taxon>Chaetothyriomycetidae</taxon>
        <taxon>Chaetothyriales</taxon>
        <taxon>Herpotrichiellaceae</taxon>
        <taxon>Exophiala</taxon>
    </lineage>
</organism>
<keyword evidence="2" id="KW-1133">Transmembrane helix</keyword>
<feature type="region of interest" description="Disordered" evidence="1">
    <location>
        <begin position="1"/>
        <end position="158"/>
    </location>
</feature>
<feature type="transmembrane region" description="Helical" evidence="2">
    <location>
        <begin position="838"/>
        <end position="858"/>
    </location>
</feature>
<dbReference type="AlphaFoldDB" id="A0A438MRJ4"/>
<feature type="compositionally biased region" description="Low complexity" evidence="1">
    <location>
        <begin position="144"/>
        <end position="158"/>
    </location>
</feature>
<feature type="transmembrane region" description="Helical" evidence="2">
    <location>
        <begin position="947"/>
        <end position="968"/>
    </location>
</feature>
<comment type="caution">
    <text evidence="3">The sequence shown here is derived from an EMBL/GenBank/DDBJ whole genome shotgun (WGS) entry which is preliminary data.</text>
</comment>
<keyword evidence="2" id="KW-0472">Membrane</keyword>
<feature type="compositionally biased region" description="Low complexity" evidence="1">
    <location>
        <begin position="1"/>
        <end position="15"/>
    </location>
</feature>
<evidence type="ECO:0000256" key="1">
    <source>
        <dbReference type="SAM" id="MobiDB-lite"/>
    </source>
</evidence>
<accession>A0A438MRJ4</accession>
<dbReference type="OrthoDB" id="4153178at2759"/>
<name>A0A438MRJ4_EXOME</name>